<name>A0A834SHU3_9FABA</name>
<dbReference type="EMBL" id="JAAIUW010000036">
    <property type="protein sequence ID" value="KAF7801062.1"/>
    <property type="molecule type" value="Genomic_DNA"/>
</dbReference>
<evidence type="ECO:0000313" key="3">
    <source>
        <dbReference type="Proteomes" id="UP000634136"/>
    </source>
</evidence>
<feature type="region of interest" description="Disordered" evidence="1">
    <location>
        <begin position="1"/>
        <end position="22"/>
    </location>
</feature>
<comment type="caution">
    <text evidence="2">The sequence shown here is derived from an EMBL/GenBank/DDBJ whole genome shotgun (WGS) entry which is preliminary data.</text>
</comment>
<accession>A0A834SHU3</accession>
<reference evidence="2" key="1">
    <citation type="submission" date="2020-09" db="EMBL/GenBank/DDBJ databases">
        <title>Genome-Enabled Discovery of Anthraquinone Biosynthesis in Senna tora.</title>
        <authorList>
            <person name="Kang S.-H."/>
            <person name="Pandey R.P."/>
            <person name="Lee C.-M."/>
            <person name="Sim J.-S."/>
            <person name="Jeong J.-T."/>
            <person name="Choi B.-S."/>
            <person name="Jung M."/>
            <person name="Ginzburg D."/>
            <person name="Zhao K."/>
            <person name="Won S.Y."/>
            <person name="Oh T.-J."/>
            <person name="Yu Y."/>
            <person name="Kim N.-H."/>
            <person name="Lee O.R."/>
            <person name="Lee T.-H."/>
            <person name="Bashyal P."/>
            <person name="Kim T.-S."/>
            <person name="Lee W.-H."/>
            <person name="Kawkins C."/>
            <person name="Kim C.-K."/>
            <person name="Kim J.S."/>
            <person name="Ahn B.O."/>
            <person name="Rhee S.Y."/>
            <person name="Sohng J.K."/>
        </authorList>
    </citation>
    <scope>NUCLEOTIDE SEQUENCE</scope>
    <source>
        <tissue evidence="2">Leaf</tissue>
    </source>
</reference>
<gene>
    <name evidence="2" type="ORF">G2W53_044425</name>
</gene>
<protein>
    <submittedName>
        <fullName evidence="2">Uncharacterized protein</fullName>
    </submittedName>
</protein>
<evidence type="ECO:0000313" key="2">
    <source>
        <dbReference type="EMBL" id="KAF7801062.1"/>
    </source>
</evidence>
<keyword evidence="3" id="KW-1185">Reference proteome</keyword>
<dbReference type="Proteomes" id="UP000634136">
    <property type="component" value="Unassembled WGS sequence"/>
</dbReference>
<dbReference type="AlphaFoldDB" id="A0A834SHU3"/>
<proteinExistence type="predicted"/>
<sequence>MAVRNSFLGKSAVKSVSGRRRP</sequence>
<organism evidence="2 3">
    <name type="scientific">Senna tora</name>
    <dbReference type="NCBI Taxonomy" id="362788"/>
    <lineage>
        <taxon>Eukaryota</taxon>
        <taxon>Viridiplantae</taxon>
        <taxon>Streptophyta</taxon>
        <taxon>Embryophyta</taxon>
        <taxon>Tracheophyta</taxon>
        <taxon>Spermatophyta</taxon>
        <taxon>Magnoliopsida</taxon>
        <taxon>eudicotyledons</taxon>
        <taxon>Gunneridae</taxon>
        <taxon>Pentapetalae</taxon>
        <taxon>rosids</taxon>
        <taxon>fabids</taxon>
        <taxon>Fabales</taxon>
        <taxon>Fabaceae</taxon>
        <taxon>Caesalpinioideae</taxon>
        <taxon>Cassia clade</taxon>
        <taxon>Senna</taxon>
    </lineage>
</organism>
<evidence type="ECO:0000256" key="1">
    <source>
        <dbReference type="SAM" id="MobiDB-lite"/>
    </source>
</evidence>